<evidence type="ECO:0000256" key="2">
    <source>
        <dbReference type="ARBA" id="ARBA00023125"/>
    </source>
</evidence>
<evidence type="ECO:0000256" key="3">
    <source>
        <dbReference type="ARBA" id="ARBA00023163"/>
    </source>
</evidence>
<dbReference type="RefSeq" id="WP_387978273.1">
    <property type="nucleotide sequence ID" value="NZ_JBHRWO010000019.1"/>
</dbReference>
<evidence type="ECO:0000313" key="7">
    <source>
        <dbReference type="Proteomes" id="UP001595712"/>
    </source>
</evidence>
<dbReference type="Proteomes" id="UP001595712">
    <property type="component" value="Unassembled WGS sequence"/>
</dbReference>
<dbReference type="InterPro" id="IPR036271">
    <property type="entry name" value="Tet_transcr_reg_TetR-rel_C_sf"/>
</dbReference>
<reference evidence="7" key="1">
    <citation type="journal article" date="2019" name="Int. J. Syst. Evol. Microbiol.">
        <title>The Global Catalogue of Microorganisms (GCM) 10K type strain sequencing project: providing services to taxonomists for standard genome sequencing and annotation.</title>
        <authorList>
            <consortium name="The Broad Institute Genomics Platform"/>
            <consortium name="The Broad Institute Genome Sequencing Center for Infectious Disease"/>
            <person name="Wu L."/>
            <person name="Ma J."/>
        </authorList>
    </citation>
    <scope>NUCLEOTIDE SEQUENCE [LARGE SCALE GENOMIC DNA]</scope>
    <source>
        <strain evidence="7">CGMCC 4.7396</strain>
    </source>
</reference>
<dbReference type="InterPro" id="IPR009057">
    <property type="entry name" value="Homeodomain-like_sf"/>
</dbReference>
<dbReference type="Gene3D" id="1.10.10.60">
    <property type="entry name" value="Homeodomain-like"/>
    <property type="match status" value="1"/>
</dbReference>
<evidence type="ECO:0000256" key="4">
    <source>
        <dbReference type="PROSITE-ProRule" id="PRU00335"/>
    </source>
</evidence>
<dbReference type="InterPro" id="IPR050109">
    <property type="entry name" value="HTH-type_TetR-like_transc_reg"/>
</dbReference>
<feature type="DNA-binding region" description="H-T-H motif" evidence="4">
    <location>
        <begin position="34"/>
        <end position="53"/>
    </location>
</feature>
<comment type="caution">
    <text evidence="6">The sequence shown here is derived from an EMBL/GenBank/DDBJ whole genome shotgun (WGS) entry which is preliminary data.</text>
</comment>
<organism evidence="6 7">
    <name type="scientific">Glycomyces rhizosphaerae</name>
    <dbReference type="NCBI Taxonomy" id="2054422"/>
    <lineage>
        <taxon>Bacteria</taxon>
        <taxon>Bacillati</taxon>
        <taxon>Actinomycetota</taxon>
        <taxon>Actinomycetes</taxon>
        <taxon>Glycomycetales</taxon>
        <taxon>Glycomycetaceae</taxon>
        <taxon>Glycomyces</taxon>
    </lineage>
</organism>
<feature type="domain" description="HTH tetR-type" evidence="5">
    <location>
        <begin position="11"/>
        <end position="71"/>
    </location>
</feature>
<dbReference type="EMBL" id="JBHRWO010000019">
    <property type="protein sequence ID" value="MFC3494484.1"/>
    <property type="molecule type" value="Genomic_DNA"/>
</dbReference>
<evidence type="ECO:0000256" key="1">
    <source>
        <dbReference type="ARBA" id="ARBA00023015"/>
    </source>
</evidence>
<dbReference type="InterPro" id="IPR001647">
    <property type="entry name" value="HTH_TetR"/>
</dbReference>
<protein>
    <submittedName>
        <fullName evidence="6">TetR/AcrR family transcriptional regulator C-terminal ligand-binding domain-containing protein</fullName>
    </submittedName>
</protein>
<dbReference type="Gene3D" id="1.10.357.10">
    <property type="entry name" value="Tetracycline Repressor, domain 2"/>
    <property type="match status" value="1"/>
</dbReference>
<dbReference type="Pfam" id="PF16859">
    <property type="entry name" value="TetR_C_11"/>
    <property type="match status" value="1"/>
</dbReference>
<name>A0ABV7Q0W5_9ACTN</name>
<keyword evidence="7" id="KW-1185">Reference proteome</keyword>
<sequence>MAEGQTRRRGKALLDAIYAAAVEEAATAGPGRLTMDAIAKRAATPRSTLYRRWSDPTDLLLDALADLHPVEQPDPGADDLRGDLITALRLMCDWAFSPAGRAVMAIVANPARDPAAVDALFQRVFSERGGTFTQTVLRHYADHGHLDPARLTPVVLDIGEALVTKRMMDTGADPGDAYLAAIVDQAILPAVGLEPPAA</sequence>
<gene>
    <name evidence="6" type="ORF">ACFO8M_18515</name>
</gene>
<accession>A0ABV7Q0W5</accession>
<evidence type="ECO:0000313" key="6">
    <source>
        <dbReference type="EMBL" id="MFC3494484.1"/>
    </source>
</evidence>
<dbReference type="InterPro" id="IPR011075">
    <property type="entry name" value="TetR_C"/>
</dbReference>
<dbReference type="SUPFAM" id="SSF48498">
    <property type="entry name" value="Tetracyclin repressor-like, C-terminal domain"/>
    <property type="match status" value="1"/>
</dbReference>
<proteinExistence type="predicted"/>
<keyword evidence="2 4" id="KW-0238">DNA-binding</keyword>
<dbReference type="Pfam" id="PF00440">
    <property type="entry name" value="TetR_N"/>
    <property type="match status" value="1"/>
</dbReference>
<evidence type="ECO:0000259" key="5">
    <source>
        <dbReference type="PROSITE" id="PS50977"/>
    </source>
</evidence>
<keyword evidence="3" id="KW-0804">Transcription</keyword>
<dbReference type="PANTHER" id="PTHR30055:SF225">
    <property type="entry name" value="TRANSCRIPTIONAL REGULATORY PROTEIN-RELATED"/>
    <property type="match status" value="1"/>
</dbReference>
<dbReference type="SUPFAM" id="SSF46689">
    <property type="entry name" value="Homeodomain-like"/>
    <property type="match status" value="1"/>
</dbReference>
<keyword evidence="1" id="KW-0805">Transcription regulation</keyword>
<dbReference type="PROSITE" id="PS50977">
    <property type="entry name" value="HTH_TETR_2"/>
    <property type="match status" value="1"/>
</dbReference>
<dbReference type="PANTHER" id="PTHR30055">
    <property type="entry name" value="HTH-TYPE TRANSCRIPTIONAL REGULATOR RUTR"/>
    <property type="match status" value="1"/>
</dbReference>